<dbReference type="Gene3D" id="2.60.40.150">
    <property type="entry name" value="C2 domain"/>
    <property type="match status" value="1"/>
</dbReference>
<dbReference type="AlphaFoldDB" id="A0A8C3PL50"/>
<reference evidence="1" key="2">
    <citation type="submission" date="2025-09" db="UniProtKB">
        <authorList>
            <consortium name="Ensembl"/>
        </authorList>
    </citation>
    <scope>IDENTIFICATION</scope>
</reference>
<dbReference type="InterPro" id="IPR035892">
    <property type="entry name" value="C2_domain_sf"/>
</dbReference>
<proteinExistence type="predicted"/>
<name>A0A8C3PL50_9CHAR</name>
<reference evidence="1" key="1">
    <citation type="submission" date="2025-08" db="UniProtKB">
        <authorList>
            <consortium name="Ensembl"/>
        </authorList>
    </citation>
    <scope>IDENTIFICATION</scope>
</reference>
<dbReference type="SUPFAM" id="SSF49562">
    <property type="entry name" value="C2 domain (Calcium/lipid-binding domain, CaLB)"/>
    <property type="match status" value="1"/>
</dbReference>
<protein>
    <recommendedName>
        <fullName evidence="3">C2 domain-containing protein</fullName>
    </recommendedName>
</protein>
<accession>A0A8C3PL50</accession>
<evidence type="ECO:0000313" key="2">
    <source>
        <dbReference type="Proteomes" id="UP000694419"/>
    </source>
</evidence>
<sequence length="121" mass="14271">MYFITDNKCHLNSSNLRNLLVKDFYLFLIHGKRHKEKHQKSRPRAHTPLIIFNETFLFHMPEPLAWDCTVLVSIYEVDSDSRHLVGQATLGKRRAKEAAEHWDLMIKSIQQPVAKWHPLLI</sequence>
<keyword evidence="2" id="KW-1185">Reference proteome</keyword>
<evidence type="ECO:0008006" key="3">
    <source>
        <dbReference type="Google" id="ProtNLM"/>
    </source>
</evidence>
<dbReference type="Ensembl" id="ENSCPGT00000010739.1">
    <property type="protein sequence ID" value="ENSCPGP00000009787.1"/>
    <property type="gene ID" value="ENSCPGG00000006966.1"/>
</dbReference>
<evidence type="ECO:0000313" key="1">
    <source>
        <dbReference type="Ensembl" id="ENSCPGP00000009787.1"/>
    </source>
</evidence>
<dbReference type="Proteomes" id="UP000694419">
    <property type="component" value="Unplaced"/>
</dbReference>
<organism evidence="1 2">
    <name type="scientific">Calidris pygmaea</name>
    <name type="common">Spoon-billed sandpiper</name>
    <dbReference type="NCBI Taxonomy" id="425635"/>
    <lineage>
        <taxon>Eukaryota</taxon>
        <taxon>Metazoa</taxon>
        <taxon>Chordata</taxon>
        <taxon>Craniata</taxon>
        <taxon>Vertebrata</taxon>
        <taxon>Euteleostomi</taxon>
        <taxon>Archelosauria</taxon>
        <taxon>Archosauria</taxon>
        <taxon>Dinosauria</taxon>
        <taxon>Saurischia</taxon>
        <taxon>Theropoda</taxon>
        <taxon>Coelurosauria</taxon>
        <taxon>Aves</taxon>
        <taxon>Neognathae</taxon>
        <taxon>Neoaves</taxon>
        <taxon>Charadriiformes</taxon>
        <taxon>Scolopacidae</taxon>
        <taxon>Calidris</taxon>
    </lineage>
</organism>